<evidence type="ECO:0000256" key="3">
    <source>
        <dbReference type="ARBA" id="ARBA00010345"/>
    </source>
</evidence>
<evidence type="ECO:0000256" key="11">
    <source>
        <dbReference type="RuleBase" id="RU366056"/>
    </source>
</evidence>
<evidence type="ECO:0000256" key="7">
    <source>
        <dbReference type="ARBA" id="ARBA00022824"/>
    </source>
</evidence>
<dbReference type="GO" id="GO:0006506">
    <property type="term" value="P:GPI anchor biosynthetic process"/>
    <property type="evidence" value="ECO:0007669"/>
    <property type="project" value="UniProtKB-KW"/>
</dbReference>
<keyword evidence="10" id="KW-0325">Glycoprotein</keyword>
<evidence type="ECO:0000313" key="14">
    <source>
        <dbReference type="Proteomes" id="UP001324427"/>
    </source>
</evidence>
<dbReference type="EMBL" id="JAVFHQ010000077">
    <property type="protein sequence ID" value="KAK4539998.1"/>
    <property type="molecule type" value="Genomic_DNA"/>
</dbReference>
<keyword evidence="6 11" id="KW-0812">Transmembrane</keyword>
<dbReference type="Proteomes" id="UP001324427">
    <property type="component" value="Unassembled WGS sequence"/>
</dbReference>
<comment type="subcellular location">
    <subcellularLocation>
        <location evidence="11">Endoplasmic reticulum membrane</location>
        <topology evidence="11">Single-pass membrane protein</topology>
    </subcellularLocation>
    <subcellularLocation>
        <location evidence="1">Endoplasmic reticulum membrane</location>
        <topology evidence="1">Single-pass type III membrane protein</topology>
    </subcellularLocation>
</comment>
<comment type="caution">
    <text evidence="13">The sequence shown here is derived from an EMBL/GenBank/DDBJ whole genome shotgun (WGS) entry which is preliminary data.</text>
</comment>
<dbReference type="AlphaFoldDB" id="A0AAV9J4V4"/>
<name>A0AAV9J4V4_9PEZI</name>
<evidence type="ECO:0000256" key="5">
    <source>
        <dbReference type="ARBA" id="ARBA00022502"/>
    </source>
</evidence>
<dbReference type="SMART" id="SM00780">
    <property type="entry name" value="PIG-X"/>
    <property type="match status" value="1"/>
</dbReference>
<dbReference type="PANTHER" id="PTHR28533">
    <property type="entry name" value="PROTEIN PBN1"/>
    <property type="match status" value="1"/>
</dbReference>
<keyword evidence="7 11" id="KW-0256">Endoplasmic reticulum</keyword>
<keyword evidence="8 11" id="KW-1133">Transmembrane helix</keyword>
<comment type="similarity">
    <text evidence="3 11">Belongs to the PIGX family.</text>
</comment>
<dbReference type="InterPro" id="IPR013233">
    <property type="entry name" value="PIG-X/PBN1"/>
</dbReference>
<comment type="pathway">
    <text evidence="2 11">Glycolipid biosynthesis; glycosylphosphatidylinositol-anchor biosynthesis.</text>
</comment>
<gene>
    <name evidence="13" type="ORF">LTR36_009896</name>
</gene>
<evidence type="ECO:0000256" key="6">
    <source>
        <dbReference type="ARBA" id="ARBA00022692"/>
    </source>
</evidence>
<evidence type="ECO:0000256" key="9">
    <source>
        <dbReference type="ARBA" id="ARBA00023136"/>
    </source>
</evidence>
<dbReference type="GO" id="GO:0000030">
    <property type="term" value="F:mannosyltransferase activity"/>
    <property type="evidence" value="ECO:0007669"/>
    <property type="project" value="TreeGrafter"/>
</dbReference>
<sequence length="575" mass="62112">MKQRITYLVPQGHGIDPASIQTSNDTLTFADAKDAAVEKRVTAGLSELPAELVTVLQDVHELHIRWSSRLNYAAPSPFTSRLPPGLHVFFTPRKANADVNICPLLKQLFSPDLKCDSVAHSFSSPPILSERFSHSSSYQYFHPLARLLHFQTFLARTLCGKFKGLCVNEAAALSYASYVDIDFDAISHAVTLTAFWREGIEAGAARTVARKWRGGDSLEVGILQSEVADEVEEVKMGGYLTVVGEEDGEPGPTLFSFPSRHHALSPQNSTSNTNSTPPTSPTFSAHFQHPPGLHPNLAITFPHPQHLAPPKDSCALHAYLTLPSALFIDRYQLADPLFLASHNLVALHSLSGEQDLEAPDWVIKRWGSAALLELATPPPSTITTTNASSGPADEWTVTIPTHLRYLQAPSANTNTTTTPTPNTPHTNTNTTSAGRVSLEIPHPSLFWACEAQEGLKMSVNPFDRVNLGYDGLFGPKTMFYHIPPTALDADGGRNVLVERLEVPVLEPGAGAKWGVQVGTLVAVGVGFGWVLWVLFGGKAGAGRRGKGAGVGVAQKTKKEGGEVVQEKKADRVKGQ</sequence>
<feature type="compositionally biased region" description="Low complexity" evidence="12">
    <location>
        <begin position="265"/>
        <end position="277"/>
    </location>
</feature>
<feature type="region of interest" description="Disordered" evidence="12">
    <location>
        <begin position="251"/>
        <end position="289"/>
    </location>
</feature>
<evidence type="ECO:0000313" key="13">
    <source>
        <dbReference type="EMBL" id="KAK4539998.1"/>
    </source>
</evidence>
<evidence type="ECO:0000256" key="1">
    <source>
        <dbReference type="ARBA" id="ARBA00004643"/>
    </source>
</evidence>
<accession>A0AAV9J4V4</accession>
<keyword evidence="14" id="KW-1185">Reference proteome</keyword>
<evidence type="ECO:0000256" key="12">
    <source>
        <dbReference type="SAM" id="MobiDB-lite"/>
    </source>
</evidence>
<feature type="region of interest" description="Disordered" evidence="12">
    <location>
        <begin position="541"/>
        <end position="575"/>
    </location>
</feature>
<feature type="transmembrane region" description="Helical" evidence="11">
    <location>
        <begin position="513"/>
        <end position="535"/>
    </location>
</feature>
<reference evidence="13 14" key="1">
    <citation type="submission" date="2021-11" db="EMBL/GenBank/DDBJ databases">
        <title>Black yeast isolated from Biological Soil Crust.</title>
        <authorList>
            <person name="Kurbessoian T."/>
        </authorList>
    </citation>
    <scope>NUCLEOTIDE SEQUENCE [LARGE SCALE GENOMIC DNA]</scope>
    <source>
        <strain evidence="13 14">CCFEE 5522</strain>
    </source>
</reference>
<dbReference type="PANTHER" id="PTHR28533:SF1">
    <property type="entry name" value="PROTEIN PBN1"/>
    <property type="match status" value="1"/>
</dbReference>
<evidence type="ECO:0000256" key="10">
    <source>
        <dbReference type="ARBA" id="ARBA00023180"/>
    </source>
</evidence>
<feature type="compositionally biased region" description="Basic and acidic residues" evidence="12">
    <location>
        <begin position="556"/>
        <end position="575"/>
    </location>
</feature>
<proteinExistence type="inferred from homology"/>
<evidence type="ECO:0000256" key="4">
    <source>
        <dbReference type="ARBA" id="ARBA00020410"/>
    </source>
</evidence>
<dbReference type="GO" id="GO:0005789">
    <property type="term" value="C:endoplasmic reticulum membrane"/>
    <property type="evidence" value="ECO:0007669"/>
    <property type="project" value="UniProtKB-SubCell"/>
</dbReference>
<comment type="function">
    <text evidence="11">Required for proper folding and/or the stability of a subset of proteins in the endoplasmic reticulum. Component of glycosylphosphatidylinositol-mannosyltransferase 1 which transfers the first of the 4 mannoses in the GPI-anchor precursors during GPI-anchor biosynthesis. Probably acts by stabilizing the mannosyltransferase GPI14.</text>
</comment>
<dbReference type="Pfam" id="PF08320">
    <property type="entry name" value="PIG-X"/>
    <property type="match status" value="1"/>
</dbReference>
<evidence type="ECO:0000256" key="2">
    <source>
        <dbReference type="ARBA" id="ARBA00004687"/>
    </source>
</evidence>
<keyword evidence="5 11" id="KW-0337">GPI-anchor biosynthesis</keyword>
<dbReference type="GO" id="GO:1990529">
    <property type="term" value="C:glycosylphosphatidylinositol-mannosyltransferase I complex"/>
    <property type="evidence" value="ECO:0007669"/>
    <property type="project" value="TreeGrafter"/>
</dbReference>
<dbReference type="InterPro" id="IPR042322">
    <property type="entry name" value="Pbn1"/>
</dbReference>
<evidence type="ECO:0000256" key="8">
    <source>
        <dbReference type="ARBA" id="ARBA00022989"/>
    </source>
</evidence>
<keyword evidence="9 11" id="KW-0472">Membrane</keyword>
<organism evidence="13 14">
    <name type="scientific">Oleoguttula mirabilis</name>
    <dbReference type="NCBI Taxonomy" id="1507867"/>
    <lineage>
        <taxon>Eukaryota</taxon>
        <taxon>Fungi</taxon>
        <taxon>Dikarya</taxon>
        <taxon>Ascomycota</taxon>
        <taxon>Pezizomycotina</taxon>
        <taxon>Dothideomycetes</taxon>
        <taxon>Dothideomycetidae</taxon>
        <taxon>Mycosphaerellales</taxon>
        <taxon>Teratosphaeriaceae</taxon>
        <taxon>Oleoguttula</taxon>
    </lineage>
</organism>
<protein>
    <recommendedName>
        <fullName evidence="4 11">Protein PBN1</fullName>
    </recommendedName>
</protein>